<dbReference type="PANTHER" id="PTHR12147">
    <property type="entry name" value="METALLOPEPTIDASE M28 FAMILY MEMBER"/>
    <property type="match status" value="1"/>
</dbReference>
<dbReference type="InterPro" id="IPR007484">
    <property type="entry name" value="Peptidase_M28"/>
</dbReference>
<evidence type="ECO:0000259" key="2">
    <source>
        <dbReference type="Pfam" id="PF04389"/>
    </source>
</evidence>
<feature type="transmembrane region" description="Helical" evidence="1">
    <location>
        <begin position="366"/>
        <end position="388"/>
    </location>
</feature>
<feature type="transmembrane region" description="Helical" evidence="1">
    <location>
        <begin position="438"/>
        <end position="456"/>
    </location>
</feature>
<reference evidence="3 4" key="1">
    <citation type="submission" date="2019-07" db="EMBL/GenBank/DDBJ databases">
        <authorList>
            <person name="Kim J."/>
        </authorList>
    </citation>
    <scope>NUCLEOTIDE SEQUENCE [LARGE SCALE GENOMIC DNA]</scope>
    <source>
        <strain evidence="3 4">N4</strain>
    </source>
</reference>
<keyword evidence="1" id="KW-0812">Transmembrane</keyword>
<feature type="transmembrane region" description="Helical" evidence="1">
    <location>
        <begin position="548"/>
        <end position="566"/>
    </location>
</feature>
<evidence type="ECO:0000313" key="3">
    <source>
        <dbReference type="EMBL" id="TVX93815.1"/>
    </source>
</evidence>
<dbReference type="Pfam" id="PF04389">
    <property type="entry name" value="Peptidase_M28"/>
    <property type="match status" value="1"/>
</dbReference>
<dbReference type="Gene3D" id="3.40.630.10">
    <property type="entry name" value="Zn peptidases"/>
    <property type="match status" value="1"/>
</dbReference>
<feature type="transmembrane region" description="Helical" evidence="1">
    <location>
        <begin position="519"/>
        <end position="536"/>
    </location>
</feature>
<keyword evidence="1" id="KW-0472">Membrane</keyword>
<feature type="transmembrane region" description="Helical" evidence="1">
    <location>
        <begin position="12"/>
        <end position="35"/>
    </location>
</feature>
<feature type="transmembrane region" description="Helical" evidence="1">
    <location>
        <begin position="492"/>
        <end position="513"/>
    </location>
</feature>
<dbReference type="EMBL" id="VNJK01000001">
    <property type="protein sequence ID" value="TVX93815.1"/>
    <property type="molecule type" value="Genomic_DNA"/>
</dbReference>
<evidence type="ECO:0000256" key="1">
    <source>
        <dbReference type="SAM" id="Phobius"/>
    </source>
</evidence>
<dbReference type="RefSeq" id="WP_144990666.1">
    <property type="nucleotide sequence ID" value="NZ_VNJK01000001.1"/>
</dbReference>
<comment type="caution">
    <text evidence="3">The sequence shown here is derived from an EMBL/GenBank/DDBJ whole genome shotgun (WGS) entry which is preliminary data.</text>
</comment>
<dbReference type="AlphaFoldDB" id="A0A559J1Q1"/>
<feature type="transmembrane region" description="Helical" evidence="1">
    <location>
        <begin position="334"/>
        <end position="354"/>
    </location>
</feature>
<gene>
    <name evidence="3" type="ORF">FPZ44_12590</name>
</gene>
<dbReference type="OrthoDB" id="9762302at2"/>
<keyword evidence="4" id="KW-1185">Reference proteome</keyword>
<proteinExistence type="predicted"/>
<keyword evidence="1" id="KW-1133">Transmembrane helix</keyword>
<feature type="transmembrane region" description="Helical" evidence="1">
    <location>
        <begin position="408"/>
        <end position="426"/>
    </location>
</feature>
<sequence length="584" mass="64841">MERVIKKEPKRGLTGIKAVSIAFVILVLIAATLFVDQPPRPQPSTAPTEQFSAERAMQHLQFIAKETRPSGSERIKHVRDYVVAELTKLGIQPQVQQEQGTTYDNKSIELHNIVGVLKGKNSEGKALMLSTHYDSVYFGPGANDAGVSVAALIETVRALKNGEPLQNDIWIVITDGEEIGLLGAKAFWDKAEHREKIGLVANFEARGSKGASLMFQTSEENGALIQHFAQGAPEPVANSFMGDLYRLLPNDTDLTVALHAGIPGLNFAYIAGWSAYHTPKDNLENVDLSTLQHQGENALAMSRQFGNAELEQLRSPDHVYFSLFGQLAHYPKSIVAPITIVLWLTAVALIVVAFRQQQIRLRGMMISVLAVIGSAVLSLSVNYLLYQLVYTLWAKKMTLFNGATYDAYLYHISFLLITLFVHALLMKKWNARTNVLEIMLVGMVLFLLILTVSVIWLPGASYLWMVPLIIHSIVIGFSLYKKDADRVLNGVPAILLTAFAPIVLFTTLFHLLFHAMSPSITLVVSIIFTFILALLNPAFRLLSAHHRWFVAVLSVCLVVLLAWGWMNAVPSEDRPVYEHLLDDH</sequence>
<protein>
    <submittedName>
        <fullName evidence="3">M20/M25/M40 family metallo-hydrolase</fullName>
    </submittedName>
</protein>
<evidence type="ECO:0000313" key="4">
    <source>
        <dbReference type="Proteomes" id="UP000318102"/>
    </source>
</evidence>
<dbReference type="PANTHER" id="PTHR12147:SF26">
    <property type="entry name" value="PEPTIDASE M28 DOMAIN-CONTAINING PROTEIN"/>
    <property type="match status" value="1"/>
</dbReference>
<dbReference type="InterPro" id="IPR045175">
    <property type="entry name" value="M28_fam"/>
</dbReference>
<dbReference type="Proteomes" id="UP000318102">
    <property type="component" value="Unassembled WGS sequence"/>
</dbReference>
<feature type="domain" description="Peptidase M28" evidence="2">
    <location>
        <begin position="112"/>
        <end position="300"/>
    </location>
</feature>
<accession>A0A559J1Q1</accession>
<dbReference type="GO" id="GO:0006508">
    <property type="term" value="P:proteolysis"/>
    <property type="evidence" value="ECO:0007669"/>
    <property type="project" value="InterPro"/>
</dbReference>
<dbReference type="GO" id="GO:0008235">
    <property type="term" value="F:metalloexopeptidase activity"/>
    <property type="evidence" value="ECO:0007669"/>
    <property type="project" value="InterPro"/>
</dbReference>
<name>A0A559J1Q1_9BACL</name>
<dbReference type="SUPFAM" id="SSF53187">
    <property type="entry name" value="Zn-dependent exopeptidases"/>
    <property type="match status" value="1"/>
</dbReference>
<organism evidence="3 4">
    <name type="scientific">Paenibacillus agilis</name>
    <dbReference type="NCBI Taxonomy" id="3020863"/>
    <lineage>
        <taxon>Bacteria</taxon>
        <taxon>Bacillati</taxon>
        <taxon>Bacillota</taxon>
        <taxon>Bacilli</taxon>
        <taxon>Bacillales</taxon>
        <taxon>Paenibacillaceae</taxon>
        <taxon>Paenibacillus</taxon>
    </lineage>
</organism>
<feature type="transmembrane region" description="Helical" evidence="1">
    <location>
        <begin position="462"/>
        <end position="480"/>
    </location>
</feature>